<dbReference type="EMBL" id="CAXHTA020000007">
    <property type="protein sequence ID" value="CAL5222357.1"/>
    <property type="molecule type" value="Genomic_DNA"/>
</dbReference>
<gene>
    <name evidence="3" type="primary">g4709</name>
    <name evidence="3" type="ORF">VP750_LOCUS4016</name>
</gene>
<organism evidence="3 4">
    <name type="scientific">Coccomyxa viridis</name>
    <dbReference type="NCBI Taxonomy" id="1274662"/>
    <lineage>
        <taxon>Eukaryota</taxon>
        <taxon>Viridiplantae</taxon>
        <taxon>Chlorophyta</taxon>
        <taxon>core chlorophytes</taxon>
        <taxon>Trebouxiophyceae</taxon>
        <taxon>Trebouxiophyceae incertae sedis</taxon>
        <taxon>Coccomyxaceae</taxon>
        <taxon>Coccomyxa</taxon>
    </lineage>
</organism>
<evidence type="ECO:0000256" key="2">
    <source>
        <dbReference type="SAM" id="SignalP"/>
    </source>
</evidence>
<name>A0ABP1FXV8_9CHLO</name>
<protein>
    <submittedName>
        <fullName evidence="3">G4709 protein</fullName>
    </submittedName>
</protein>
<feature type="compositionally biased region" description="Gly residues" evidence="1">
    <location>
        <begin position="336"/>
        <end position="364"/>
    </location>
</feature>
<dbReference type="Proteomes" id="UP001497392">
    <property type="component" value="Unassembled WGS sequence"/>
</dbReference>
<sequence>MRMSKQVLVFALICALAAHGAVEASRMGSVRKLNQVSGGIGGCYAWNGSGIVVVNTVVYVNAVVVVDTGNYGDGTVVYLEGGIEFGIIYGGIIYPPNNAQYYPTAIVNVVVFGPVFAQSWFYGPTRVICWSMTIFYRPGGVRIYNPAGYSGPFYNQAGVQLGNFDNSVARINDNTIIQQNNVVINTSPPPKRDVTPPSAAGKSPISSAIGQAGVTVSPGAAPGGSPGANRSPGADRSPGVSRSPGESPRGDNSPGTSPDRSRSPGDNRSPGASTSPDANRRSGSPPNNSPSAGRSPDQGRSPEQNRGNGSPAPSGNGGNGGGRRDANGSPDPSDNGNGGGIGSGGGGIGGGGGGGGGDAGGGGGGDRRDRG</sequence>
<evidence type="ECO:0000256" key="1">
    <source>
        <dbReference type="SAM" id="MobiDB-lite"/>
    </source>
</evidence>
<proteinExistence type="predicted"/>
<accession>A0ABP1FXV8</accession>
<reference evidence="3 4" key="1">
    <citation type="submission" date="2024-06" db="EMBL/GenBank/DDBJ databases">
        <authorList>
            <person name="Kraege A."/>
            <person name="Thomma B."/>
        </authorList>
    </citation>
    <scope>NUCLEOTIDE SEQUENCE [LARGE SCALE GENOMIC DNA]</scope>
</reference>
<feature type="signal peptide" evidence="2">
    <location>
        <begin position="1"/>
        <end position="24"/>
    </location>
</feature>
<feature type="compositionally biased region" description="Polar residues" evidence="1">
    <location>
        <begin position="266"/>
        <end position="277"/>
    </location>
</feature>
<feature type="compositionally biased region" description="Low complexity" evidence="1">
    <location>
        <begin position="281"/>
        <end position="296"/>
    </location>
</feature>
<feature type="chain" id="PRO_5045160060" evidence="2">
    <location>
        <begin position="25"/>
        <end position="371"/>
    </location>
</feature>
<feature type="compositionally biased region" description="Low complexity" evidence="1">
    <location>
        <begin position="305"/>
        <end position="314"/>
    </location>
</feature>
<feature type="region of interest" description="Disordered" evidence="1">
    <location>
        <begin position="182"/>
        <end position="371"/>
    </location>
</feature>
<keyword evidence="4" id="KW-1185">Reference proteome</keyword>
<comment type="caution">
    <text evidence="3">The sequence shown here is derived from an EMBL/GenBank/DDBJ whole genome shotgun (WGS) entry which is preliminary data.</text>
</comment>
<keyword evidence="2" id="KW-0732">Signal</keyword>
<evidence type="ECO:0000313" key="3">
    <source>
        <dbReference type="EMBL" id="CAL5222357.1"/>
    </source>
</evidence>
<evidence type="ECO:0000313" key="4">
    <source>
        <dbReference type="Proteomes" id="UP001497392"/>
    </source>
</evidence>